<dbReference type="HOGENOM" id="CLU_589164_0_0_6"/>
<keyword evidence="1" id="KW-0732">Signal</keyword>
<gene>
    <name evidence="3" type="ordered locus">Tgr7_2354</name>
</gene>
<organism evidence="3 4">
    <name type="scientific">Thioalkalivibrio sulfidiphilus (strain HL-EbGR7)</name>
    <dbReference type="NCBI Taxonomy" id="396588"/>
    <lineage>
        <taxon>Bacteria</taxon>
        <taxon>Pseudomonadati</taxon>
        <taxon>Pseudomonadota</taxon>
        <taxon>Gammaproteobacteria</taxon>
        <taxon>Chromatiales</taxon>
        <taxon>Ectothiorhodospiraceae</taxon>
        <taxon>Thioalkalivibrio</taxon>
    </lineage>
</organism>
<dbReference type="InterPro" id="IPR039448">
    <property type="entry name" value="Beta_helix"/>
</dbReference>
<accession>B8GV87</accession>
<sequence length="464" mass="49651" precursor="true">MYRLLISIALLLLLSTPALSKTLYVDGTRGNDNVSYQDNSAEMPWRTIGRAAWGSTNRSSPNPSEAARAGDTVIIRAGTYSTTGTGVRYDPAYNPANSGTASNPIVFQAEGTVILTQTGRGPLIGANGNYGARDYISWKGFTINEIDALSTSDTGPVVLWSTTGSTIEDCVINGYDNGVNGDNHNGIRLENTTNVVLRNNRIFNVLNFGNVHHNGAGIMAYFSRGALIENNEIYDSGAGIFVKGGDNRDFTIRNNLLRNNGKGILTMYTHPDGEHRIHQNIAINNGSGISIELNSKNVSVVNNTLVGNGNGLRIGWCGDTMSNVRFRNNIIAHSQTEGFSAGECGSTNPFNIDHNIYHNNPRGWSIAGTRYTSIEAWRAALGGKELSSFTSDPRFQDISTLNYRLQSSSPAFGAGIDVLDLNNNSITSDAITIGAYITGTESIGLLSGTAPASAPSAPQSLTLR</sequence>
<dbReference type="KEGG" id="tgr:Tgr7_2354"/>
<feature type="domain" description="Right handed beta helix" evidence="2">
    <location>
        <begin position="159"/>
        <end position="305"/>
    </location>
</feature>
<protein>
    <recommendedName>
        <fullName evidence="2">Right handed beta helix domain-containing protein</fullName>
    </recommendedName>
</protein>
<feature type="chain" id="PRO_5002872968" description="Right handed beta helix domain-containing protein" evidence="1">
    <location>
        <begin position="21"/>
        <end position="464"/>
    </location>
</feature>
<feature type="signal peptide" evidence="1">
    <location>
        <begin position="1"/>
        <end position="20"/>
    </location>
</feature>
<dbReference type="EMBL" id="CP001339">
    <property type="protein sequence ID" value="ACL73433.1"/>
    <property type="molecule type" value="Genomic_DNA"/>
</dbReference>
<dbReference type="STRING" id="396588.Tgr7_2354"/>
<dbReference type="InterPro" id="IPR011050">
    <property type="entry name" value="Pectin_lyase_fold/virulence"/>
</dbReference>
<reference evidence="3 4" key="1">
    <citation type="journal article" date="2011" name="Stand. Genomic Sci.">
        <title>Complete genome sequence of 'Thioalkalivibrio sulfidophilus' HL-EbGr7.</title>
        <authorList>
            <person name="Muyzer G."/>
            <person name="Sorokin D.Y."/>
            <person name="Mavromatis K."/>
            <person name="Lapidus A."/>
            <person name="Clum A."/>
            <person name="Ivanova N."/>
            <person name="Pati A."/>
            <person name="d'Haeseleer P."/>
            <person name="Woyke T."/>
            <person name="Kyrpides N.C."/>
        </authorList>
    </citation>
    <scope>NUCLEOTIDE SEQUENCE [LARGE SCALE GENOMIC DNA]</scope>
    <source>
        <strain evidence="3 4">HL-EbGR7</strain>
    </source>
</reference>
<proteinExistence type="predicted"/>
<dbReference type="Pfam" id="PF13229">
    <property type="entry name" value="Beta_helix"/>
    <property type="match status" value="1"/>
</dbReference>
<evidence type="ECO:0000313" key="4">
    <source>
        <dbReference type="Proteomes" id="UP000002383"/>
    </source>
</evidence>
<evidence type="ECO:0000259" key="2">
    <source>
        <dbReference type="Pfam" id="PF13229"/>
    </source>
</evidence>
<dbReference type="RefSeq" id="WP_012638908.1">
    <property type="nucleotide sequence ID" value="NC_011901.1"/>
</dbReference>
<dbReference type="AlphaFoldDB" id="B8GV87"/>
<name>B8GV87_THISH</name>
<dbReference type="SMART" id="SM00710">
    <property type="entry name" value="PbH1"/>
    <property type="match status" value="8"/>
</dbReference>
<dbReference type="Gene3D" id="2.160.20.10">
    <property type="entry name" value="Single-stranded right-handed beta-helix, Pectin lyase-like"/>
    <property type="match status" value="1"/>
</dbReference>
<dbReference type="InterPro" id="IPR006626">
    <property type="entry name" value="PbH1"/>
</dbReference>
<dbReference type="InterPro" id="IPR012334">
    <property type="entry name" value="Pectin_lyas_fold"/>
</dbReference>
<evidence type="ECO:0000313" key="3">
    <source>
        <dbReference type="EMBL" id="ACL73433.1"/>
    </source>
</evidence>
<evidence type="ECO:0000256" key="1">
    <source>
        <dbReference type="SAM" id="SignalP"/>
    </source>
</evidence>
<dbReference type="eggNOG" id="COG3420">
    <property type="taxonomic scope" value="Bacteria"/>
</dbReference>
<dbReference type="SUPFAM" id="SSF51126">
    <property type="entry name" value="Pectin lyase-like"/>
    <property type="match status" value="1"/>
</dbReference>
<dbReference type="Proteomes" id="UP000002383">
    <property type="component" value="Chromosome"/>
</dbReference>
<keyword evidence="4" id="KW-1185">Reference proteome</keyword>